<evidence type="ECO:0000256" key="2">
    <source>
        <dbReference type="ARBA" id="ARBA00022692"/>
    </source>
</evidence>
<dbReference type="Proteomes" id="UP000293854">
    <property type="component" value="Unassembled WGS sequence"/>
</dbReference>
<dbReference type="EMBL" id="RQTE01000104">
    <property type="protein sequence ID" value="RZI02370.1"/>
    <property type="molecule type" value="Genomic_DNA"/>
</dbReference>
<dbReference type="PROSITE" id="PS50929">
    <property type="entry name" value="ABC_TM1F"/>
    <property type="match status" value="1"/>
</dbReference>
<dbReference type="CDD" id="cd03228">
    <property type="entry name" value="ABCC_MRP_Like"/>
    <property type="match status" value="1"/>
</dbReference>
<evidence type="ECO:0000313" key="11">
    <source>
        <dbReference type="EMBL" id="QQS82680.1"/>
    </source>
</evidence>
<dbReference type="RefSeq" id="WP_047132753.1">
    <property type="nucleotide sequence ID" value="NZ_CP015114.1"/>
</dbReference>
<dbReference type="Gene3D" id="1.20.1560.10">
    <property type="entry name" value="ABC transporter type 1, transmembrane domain"/>
    <property type="match status" value="1"/>
</dbReference>
<reference evidence="11 14" key="2">
    <citation type="submission" date="2021-01" db="EMBL/GenBank/DDBJ databases">
        <title>FDA dAtabase for Regulatory Grade micrObial Sequences (FDA-ARGOS): Supporting development and validation of Infectious Disease Dx tests.</title>
        <authorList>
            <person name="Sproer C."/>
            <person name="Gronow S."/>
            <person name="Severitt S."/>
            <person name="Schroder I."/>
            <person name="Tallon L."/>
            <person name="Sadzewicz L."/>
            <person name="Zhao X."/>
            <person name="Boylan J."/>
            <person name="Ott S."/>
            <person name="Bowen H."/>
            <person name="Vavikolanu K."/>
            <person name="Mehta A."/>
            <person name="Aluvathingal J."/>
            <person name="Nadendla S."/>
            <person name="Lowell S."/>
            <person name="Myers T."/>
            <person name="Yan Y."/>
            <person name="Sichtig H."/>
        </authorList>
    </citation>
    <scope>NUCLEOTIDE SEQUENCE [LARGE SCALE GENOMIC DNA]</scope>
    <source>
        <strain evidence="11 14">FDAARGOS_1148</strain>
    </source>
</reference>
<proteinExistence type="predicted"/>
<dbReference type="PROSITE" id="PS00211">
    <property type="entry name" value="ABC_TRANSPORTER_1"/>
    <property type="match status" value="1"/>
</dbReference>
<dbReference type="InterPro" id="IPR003593">
    <property type="entry name" value="AAA+_ATPase"/>
</dbReference>
<feature type="transmembrane region" description="Helical" evidence="8">
    <location>
        <begin position="46"/>
        <end position="68"/>
    </location>
</feature>
<dbReference type="SUPFAM" id="SSF90123">
    <property type="entry name" value="ABC transporter transmembrane region"/>
    <property type="match status" value="1"/>
</dbReference>
<dbReference type="SMART" id="SM00382">
    <property type="entry name" value="AAA"/>
    <property type="match status" value="1"/>
</dbReference>
<dbReference type="InterPro" id="IPR039421">
    <property type="entry name" value="Type_1_exporter"/>
</dbReference>
<dbReference type="GeneID" id="93727416"/>
<dbReference type="GO" id="GO:0045454">
    <property type="term" value="P:cell redox homeostasis"/>
    <property type="evidence" value="ECO:0007669"/>
    <property type="project" value="InterPro"/>
</dbReference>
<dbReference type="Gene3D" id="3.40.50.300">
    <property type="entry name" value="P-loop containing nucleotide triphosphate hydrolases"/>
    <property type="match status" value="1"/>
</dbReference>
<dbReference type="GO" id="GO:0140359">
    <property type="term" value="F:ABC-type transporter activity"/>
    <property type="evidence" value="ECO:0007669"/>
    <property type="project" value="InterPro"/>
</dbReference>
<feature type="transmembrane region" description="Helical" evidence="8">
    <location>
        <begin position="269"/>
        <end position="287"/>
    </location>
</feature>
<evidence type="ECO:0000259" key="9">
    <source>
        <dbReference type="PROSITE" id="PS50893"/>
    </source>
</evidence>
<evidence type="ECO:0000256" key="6">
    <source>
        <dbReference type="ARBA" id="ARBA00023136"/>
    </source>
</evidence>
<dbReference type="NCBIfam" id="TIGR02868">
    <property type="entry name" value="CydC"/>
    <property type="match status" value="1"/>
</dbReference>
<keyword evidence="3" id="KW-0547">Nucleotide-binding</keyword>
<evidence type="ECO:0000256" key="3">
    <source>
        <dbReference type="ARBA" id="ARBA00022741"/>
    </source>
</evidence>
<protein>
    <submittedName>
        <fullName evidence="12">Thiol reductant ABC exporter subunit CydC</fullName>
    </submittedName>
</protein>
<dbReference type="SUPFAM" id="SSF52540">
    <property type="entry name" value="P-loop containing nucleoside triphosphate hydrolases"/>
    <property type="match status" value="1"/>
</dbReference>
<dbReference type="GO" id="GO:0005524">
    <property type="term" value="F:ATP binding"/>
    <property type="evidence" value="ECO:0007669"/>
    <property type="project" value="UniProtKB-KW"/>
</dbReference>
<dbReference type="InterPro" id="IPR036640">
    <property type="entry name" value="ABC1_TM_sf"/>
</dbReference>
<dbReference type="InterPro" id="IPR003439">
    <property type="entry name" value="ABC_transporter-like_ATP-bd"/>
</dbReference>
<dbReference type="InterPro" id="IPR014223">
    <property type="entry name" value="ABC_CydC/D"/>
</dbReference>
<dbReference type="EMBL" id="CP068073">
    <property type="protein sequence ID" value="QQS82680.1"/>
    <property type="molecule type" value="Genomic_DNA"/>
</dbReference>
<comment type="subcellular location">
    <subcellularLocation>
        <location evidence="1">Cell membrane</location>
        <topology evidence="1">Multi-pass membrane protein</topology>
    </subcellularLocation>
</comment>
<dbReference type="InterPro" id="IPR017871">
    <property type="entry name" value="ABC_transporter-like_CS"/>
</dbReference>
<keyword evidence="2 8" id="KW-0812">Transmembrane</keyword>
<dbReference type="GO" id="GO:0016887">
    <property type="term" value="F:ATP hydrolysis activity"/>
    <property type="evidence" value="ECO:0007669"/>
    <property type="project" value="InterPro"/>
</dbReference>
<dbReference type="PROSITE" id="PS50893">
    <property type="entry name" value="ABC_TRANSPORTER_2"/>
    <property type="match status" value="1"/>
</dbReference>
<keyword evidence="4" id="KW-0067">ATP-binding</keyword>
<reference evidence="12 13" key="1">
    <citation type="submission" date="2018-11" db="EMBL/GenBank/DDBJ databases">
        <title>Genomic profiling of Staphylococcus species from a Poultry farm system in KwaZulu-Natal, South Africa.</title>
        <authorList>
            <person name="Amoako D.G."/>
            <person name="Somboro A.M."/>
            <person name="Abia A.L.K."/>
            <person name="Bester L.A."/>
            <person name="Essack S.Y."/>
        </authorList>
    </citation>
    <scope>NUCLEOTIDE SEQUENCE [LARGE SCALE GENOMIC DNA]</scope>
    <source>
        <strain evidence="12 13">SA11</strain>
    </source>
</reference>
<feature type="transmembrane region" description="Helical" evidence="8">
    <location>
        <begin position="236"/>
        <end position="263"/>
    </location>
</feature>
<dbReference type="Pfam" id="PF00005">
    <property type="entry name" value="ABC_tran"/>
    <property type="match status" value="1"/>
</dbReference>
<keyword evidence="14" id="KW-1185">Reference proteome</keyword>
<gene>
    <name evidence="12" type="primary">cydC</name>
    <name evidence="12" type="ORF">EIG99_06415</name>
    <name evidence="11" type="ORF">I6J05_12505</name>
</gene>
<comment type="function">
    <text evidence="7">May be involved in multidrug export. Transmembrane domains (TMD) form a pore in the cell membrane and the ATP-binding domain (NBD) is responsible for energy generation.</text>
</comment>
<evidence type="ECO:0000313" key="14">
    <source>
        <dbReference type="Proteomes" id="UP000595942"/>
    </source>
</evidence>
<name>A0A143PBQ0_9STAP</name>
<dbReference type="InterPro" id="IPR027417">
    <property type="entry name" value="P-loop_NTPase"/>
</dbReference>
<feature type="transmembrane region" description="Helical" evidence="8">
    <location>
        <begin position="129"/>
        <end position="148"/>
    </location>
</feature>
<dbReference type="Pfam" id="PF00664">
    <property type="entry name" value="ABC_membrane"/>
    <property type="match status" value="1"/>
</dbReference>
<evidence type="ECO:0000256" key="1">
    <source>
        <dbReference type="ARBA" id="ARBA00004651"/>
    </source>
</evidence>
<dbReference type="KEGG" id="scv:A4G25_06025"/>
<dbReference type="OrthoDB" id="9770415at2"/>
<dbReference type="PANTHER" id="PTHR24221">
    <property type="entry name" value="ATP-BINDING CASSETTE SUB-FAMILY B"/>
    <property type="match status" value="1"/>
</dbReference>
<dbReference type="GO" id="GO:0034040">
    <property type="term" value="F:ATPase-coupled lipid transmembrane transporter activity"/>
    <property type="evidence" value="ECO:0007669"/>
    <property type="project" value="TreeGrafter"/>
</dbReference>
<evidence type="ECO:0000313" key="13">
    <source>
        <dbReference type="Proteomes" id="UP000293854"/>
    </source>
</evidence>
<evidence type="ECO:0000313" key="12">
    <source>
        <dbReference type="EMBL" id="RZI02370.1"/>
    </source>
</evidence>
<dbReference type="GO" id="GO:0005886">
    <property type="term" value="C:plasma membrane"/>
    <property type="evidence" value="ECO:0007669"/>
    <property type="project" value="UniProtKB-SubCell"/>
</dbReference>
<dbReference type="GO" id="GO:0034775">
    <property type="term" value="P:glutathione transmembrane transport"/>
    <property type="evidence" value="ECO:0007669"/>
    <property type="project" value="InterPro"/>
</dbReference>
<evidence type="ECO:0000259" key="10">
    <source>
        <dbReference type="PROSITE" id="PS50929"/>
    </source>
</evidence>
<dbReference type="AlphaFoldDB" id="A0A143PBQ0"/>
<sequence length="561" mass="63954">MKKRPIQFKLDKDLLFAIIVGVIGALVAIGMFFLSGLMISQAAQNAPLVALIILVVLVKMFGFIRALARYFERLFSHRTTFTMLRDVRVQFFSGLTKVVPDIYRKFKSSDLISRMVSSVEALQNIYLRVYYPPVVIGITALITVIALWEFSFAHALLLFFSMAVSLGILPWLSAKRARVLSERVTEDESQFLSRYFDYKEGYGELQRFHQAESYRKGLMHRLISYSKRQRSEQRFLTLYDFALDAVSMISLFLCVWLGIIQVQSGNMDVIYLTSIVLMLLTLFEQAVPMSNVAYFKADTDQAIINISEVLNDVPDSSIYSHSGLKNNSNIKHELIDVENVDFKYWNQVGNVLKQINLHVKKGERLAIIGPSGSGKSTLMQVIAGLYQTETGSALLNGQTIFELTEAEKAENFNVMLQHQQLFDGTVRDNLLSDADDNKLRQVLDDLGLEHVELDYEITLTGAGLSGGELQRLCLARLFLKEAPIWLLDEPTRSLDWDNSERMMLRIFEQSETLIVATHDLELLPKFDRIAVMIEGELVEIDSYHHLMQQEGYLYDMVTLNK</sequence>
<evidence type="ECO:0000256" key="4">
    <source>
        <dbReference type="ARBA" id="ARBA00022840"/>
    </source>
</evidence>
<feature type="transmembrane region" description="Helical" evidence="8">
    <location>
        <begin position="154"/>
        <end position="173"/>
    </location>
</feature>
<evidence type="ECO:0000256" key="7">
    <source>
        <dbReference type="ARBA" id="ARBA00025074"/>
    </source>
</evidence>
<evidence type="ECO:0000256" key="5">
    <source>
        <dbReference type="ARBA" id="ARBA00022989"/>
    </source>
</evidence>
<dbReference type="Proteomes" id="UP000595942">
    <property type="component" value="Chromosome"/>
</dbReference>
<dbReference type="InterPro" id="IPR011527">
    <property type="entry name" value="ABC1_TM_dom"/>
</dbReference>
<feature type="transmembrane region" description="Helical" evidence="8">
    <location>
        <begin position="14"/>
        <end position="34"/>
    </location>
</feature>
<feature type="domain" description="ABC transporter" evidence="9">
    <location>
        <begin position="335"/>
        <end position="559"/>
    </location>
</feature>
<feature type="domain" description="ABC transmembrane type-1" evidence="10">
    <location>
        <begin position="15"/>
        <end position="284"/>
    </location>
</feature>
<dbReference type="PANTHER" id="PTHR24221:SF653">
    <property type="entry name" value="TRANSPORT ATP-BINDING PROTEIN CYDC"/>
    <property type="match status" value="1"/>
</dbReference>
<accession>A0A143PBQ0</accession>
<keyword evidence="6 8" id="KW-0472">Membrane</keyword>
<evidence type="ECO:0000256" key="8">
    <source>
        <dbReference type="SAM" id="Phobius"/>
    </source>
</evidence>
<organism evidence="12 13">
    <name type="scientific">Staphylococcus condimenti</name>
    <dbReference type="NCBI Taxonomy" id="70255"/>
    <lineage>
        <taxon>Bacteria</taxon>
        <taxon>Bacillati</taxon>
        <taxon>Bacillota</taxon>
        <taxon>Bacilli</taxon>
        <taxon>Bacillales</taxon>
        <taxon>Staphylococcaceae</taxon>
        <taxon>Staphylococcus</taxon>
    </lineage>
</organism>
<keyword evidence="5 8" id="KW-1133">Transmembrane helix</keyword>